<organism evidence="6 7">
    <name type="scientific">Metallumcola ferriviriculae</name>
    <dbReference type="NCBI Taxonomy" id="3039180"/>
    <lineage>
        <taxon>Bacteria</taxon>
        <taxon>Bacillati</taxon>
        <taxon>Bacillota</taxon>
        <taxon>Clostridia</taxon>
        <taxon>Neomoorellales</taxon>
        <taxon>Desulfitibacteraceae</taxon>
        <taxon>Metallumcola</taxon>
    </lineage>
</organism>
<dbReference type="InterPro" id="IPR002941">
    <property type="entry name" value="DNA_methylase_N4/N6"/>
</dbReference>
<reference evidence="6 7" key="1">
    <citation type="submission" date="2023-04" db="EMBL/GenBank/DDBJ databases">
        <authorList>
            <person name="Hsu D."/>
        </authorList>
    </citation>
    <scope>NUCLEOTIDE SEQUENCE [LARGE SCALE GENOMIC DNA]</scope>
    <source>
        <strain evidence="6 7">MK1</strain>
    </source>
</reference>
<dbReference type="EC" id="2.1.1.-" evidence="4"/>
<dbReference type="PROSITE" id="PS00028">
    <property type="entry name" value="ZINC_FINGER_C2H2_1"/>
    <property type="match status" value="1"/>
</dbReference>
<evidence type="ECO:0000256" key="1">
    <source>
        <dbReference type="ARBA" id="ARBA00022603"/>
    </source>
</evidence>
<dbReference type="KEGG" id="dbc:MFMK1_001310"/>
<keyword evidence="7" id="KW-1185">Reference proteome</keyword>
<dbReference type="EMBL" id="CP121694">
    <property type="protein sequence ID" value="WRO21500.1"/>
    <property type="molecule type" value="Genomic_DNA"/>
</dbReference>
<comment type="similarity">
    <text evidence="4">Belongs to the N(4)/N(6)-methyltransferase family.</text>
</comment>
<name>A0AAU0UMU9_9FIRM</name>
<keyword evidence="2" id="KW-0808">Transferase</keyword>
<dbReference type="GO" id="GO:0008170">
    <property type="term" value="F:N-methyltransferase activity"/>
    <property type="evidence" value="ECO:0007669"/>
    <property type="project" value="InterPro"/>
</dbReference>
<evidence type="ECO:0000256" key="4">
    <source>
        <dbReference type="RuleBase" id="RU362026"/>
    </source>
</evidence>
<keyword evidence="3" id="KW-0680">Restriction system</keyword>
<keyword evidence="1 6" id="KW-0489">Methyltransferase</keyword>
<dbReference type="GO" id="GO:0032259">
    <property type="term" value="P:methylation"/>
    <property type="evidence" value="ECO:0007669"/>
    <property type="project" value="UniProtKB-KW"/>
</dbReference>
<evidence type="ECO:0000313" key="6">
    <source>
        <dbReference type="EMBL" id="WRO21500.1"/>
    </source>
</evidence>
<protein>
    <recommendedName>
        <fullName evidence="4">Methyltransferase</fullName>
        <ecNumber evidence="4">2.1.1.-</ecNumber>
    </recommendedName>
</protein>
<dbReference type="InterPro" id="IPR013087">
    <property type="entry name" value="Znf_C2H2_type"/>
</dbReference>
<dbReference type="InterPro" id="IPR001091">
    <property type="entry name" value="RM_Methyltransferase"/>
</dbReference>
<gene>
    <name evidence="6" type="ORF">MFMK1_001310</name>
</gene>
<dbReference type="CDD" id="cd02440">
    <property type="entry name" value="AdoMet_MTases"/>
    <property type="match status" value="1"/>
</dbReference>
<dbReference type="Gene3D" id="3.40.50.150">
    <property type="entry name" value="Vaccinia Virus protein VP39"/>
    <property type="match status" value="2"/>
</dbReference>
<dbReference type="InterPro" id="IPR029063">
    <property type="entry name" value="SAM-dependent_MTases_sf"/>
</dbReference>
<feature type="domain" description="C2H2-type" evidence="5">
    <location>
        <begin position="5"/>
        <end position="33"/>
    </location>
</feature>
<evidence type="ECO:0000313" key="7">
    <source>
        <dbReference type="Proteomes" id="UP001329915"/>
    </source>
</evidence>
<dbReference type="SUPFAM" id="SSF53335">
    <property type="entry name" value="S-adenosyl-L-methionine-dependent methyltransferases"/>
    <property type="match status" value="2"/>
</dbReference>
<dbReference type="PROSITE" id="PS50157">
    <property type="entry name" value="ZINC_FINGER_C2H2_2"/>
    <property type="match status" value="1"/>
</dbReference>
<evidence type="ECO:0000256" key="2">
    <source>
        <dbReference type="ARBA" id="ARBA00022679"/>
    </source>
</evidence>
<sequence length="323" mass="36934">MNTRIKCAVCDEAFSNQNDYLSHLQAVHTDQFNSFIDSLLNLNDTGYILSEHDEETDNNGLSTIKEESGSYIPKKSRRITSWEPDNFKMEATSIWSFPNRGAWATHNAKYRGNCSPYIPRNIILRYSEAGDYVLDQFLGSGTTLVEAKLLNRRGIGVDINNGALKIARNNLSFKKVNCFEPKVVQGTAKELGFIKDNSIDLICTHPPYANIIKYSKNIPGDLSLCDTDDFLEEMKMVADESYRVLKSNKYCSILMGDTRRKKHIIPLGFKVMQVFLEAGFVLKEIVIKEQHNCKATGFWHQKSIDYNFLLIAHEYLFVFRKPE</sequence>
<proteinExistence type="inferred from homology"/>
<dbReference type="PRINTS" id="PR00508">
    <property type="entry name" value="S21N4MTFRASE"/>
</dbReference>
<accession>A0AAU0UMU9</accession>
<dbReference type="Pfam" id="PF01555">
    <property type="entry name" value="N6_N4_Mtase"/>
    <property type="match status" value="2"/>
</dbReference>
<dbReference type="RefSeq" id="WP_366924341.1">
    <property type="nucleotide sequence ID" value="NZ_CP121694.1"/>
</dbReference>
<dbReference type="GO" id="GO:0003677">
    <property type="term" value="F:DNA binding"/>
    <property type="evidence" value="ECO:0007669"/>
    <property type="project" value="InterPro"/>
</dbReference>
<dbReference type="GO" id="GO:0009307">
    <property type="term" value="P:DNA restriction-modification system"/>
    <property type="evidence" value="ECO:0007669"/>
    <property type="project" value="UniProtKB-KW"/>
</dbReference>
<dbReference type="Proteomes" id="UP001329915">
    <property type="component" value="Chromosome"/>
</dbReference>
<evidence type="ECO:0000256" key="3">
    <source>
        <dbReference type="ARBA" id="ARBA00022747"/>
    </source>
</evidence>
<evidence type="ECO:0000259" key="5">
    <source>
        <dbReference type="PROSITE" id="PS50157"/>
    </source>
</evidence>
<dbReference type="AlphaFoldDB" id="A0AAU0UMU9"/>